<accession>A0ABW5UZ08</accession>
<evidence type="ECO:0000256" key="1">
    <source>
        <dbReference type="SAM" id="Phobius"/>
    </source>
</evidence>
<proteinExistence type="predicted"/>
<reference evidence="3" key="1">
    <citation type="journal article" date="2019" name="Int. J. Syst. Evol. Microbiol.">
        <title>The Global Catalogue of Microorganisms (GCM) 10K type strain sequencing project: providing services to taxonomists for standard genome sequencing and annotation.</title>
        <authorList>
            <consortium name="The Broad Institute Genomics Platform"/>
            <consortium name="The Broad Institute Genome Sequencing Center for Infectious Disease"/>
            <person name="Wu L."/>
            <person name="Ma J."/>
        </authorList>
    </citation>
    <scope>NUCLEOTIDE SEQUENCE [LARGE SCALE GENOMIC DNA]</scope>
    <source>
        <strain evidence="3">TISTR 1514</strain>
    </source>
</reference>
<evidence type="ECO:0000313" key="3">
    <source>
        <dbReference type="Proteomes" id="UP001597492"/>
    </source>
</evidence>
<dbReference type="Proteomes" id="UP001597492">
    <property type="component" value="Unassembled WGS sequence"/>
</dbReference>
<gene>
    <name evidence="2" type="ORF">ACFSW7_08745</name>
</gene>
<evidence type="ECO:0000313" key="2">
    <source>
        <dbReference type="EMBL" id="MFD2758465.1"/>
    </source>
</evidence>
<feature type="transmembrane region" description="Helical" evidence="1">
    <location>
        <begin position="30"/>
        <end position="50"/>
    </location>
</feature>
<sequence length="160" mass="16869">MRQSNSGCARWFACGARRIRALLRRDRGSASLEFLGVGVLLLVPIAYGALTLAQVEQALLGAELGARNAARVLAAEGEASMPLATEHIKLALSNHGLTADAAEVEVRCAPTPDCSVAGETLTVTVRYGLDLPLLPGTSDWLSIPITATSTFPQQRFAEAP</sequence>
<organism evidence="2 3">
    <name type="scientific">Gulosibacter faecalis</name>
    <dbReference type="NCBI Taxonomy" id="272240"/>
    <lineage>
        <taxon>Bacteria</taxon>
        <taxon>Bacillati</taxon>
        <taxon>Actinomycetota</taxon>
        <taxon>Actinomycetes</taxon>
        <taxon>Micrococcales</taxon>
        <taxon>Microbacteriaceae</taxon>
        <taxon>Gulosibacter</taxon>
    </lineage>
</organism>
<keyword evidence="3" id="KW-1185">Reference proteome</keyword>
<dbReference type="RefSeq" id="WP_187325720.1">
    <property type="nucleotide sequence ID" value="NZ_JBHUNE010000006.1"/>
</dbReference>
<dbReference type="EMBL" id="JBHUNE010000006">
    <property type="protein sequence ID" value="MFD2758465.1"/>
    <property type="molecule type" value="Genomic_DNA"/>
</dbReference>
<keyword evidence="1" id="KW-0812">Transmembrane</keyword>
<keyword evidence="1" id="KW-0472">Membrane</keyword>
<keyword evidence="1" id="KW-1133">Transmembrane helix</keyword>
<name>A0ABW5UZ08_9MICO</name>
<protein>
    <recommendedName>
        <fullName evidence="4">TadE family protein</fullName>
    </recommendedName>
</protein>
<evidence type="ECO:0008006" key="4">
    <source>
        <dbReference type="Google" id="ProtNLM"/>
    </source>
</evidence>
<comment type="caution">
    <text evidence="2">The sequence shown here is derived from an EMBL/GenBank/DDBJ whole genome shotgun (WGS) entry which is preliminary data.</text>
</comment>